<evidence type="ECO:0000256" key="4">
    <source>
        <dbReference type="ARBA" id="ARBA00034119"/>
    </source>
</evidence>
<dbReference type="Proteomes" id="UP001190700">
    <property type="component" value="Unassembled WGS sequence"/>
</dbReference>
<gene>
    <name evidence="7" type="ORF">CYMTET_29004</name>
</gene>
<dbReference type="PANTHER" id="PTHR13267">
    <property type="entry name" value="ZINC FINGER PROTEIN 277"/>
    <property type="match status" value="1"/>
</dbReference>
<proteinExistence type="inferred from homology"/>
<feature type="compositionally biased region" description="Polar residues" evidence="5">
    <location>
        <begin position="1"/>
        <end position="10"/>
    </location>
</feature>
<comment type="caution">
    <text evidence="7">The sequence shown here is derived from an EMBL/GenBank/DDBJ whole genome shotgun (WGS) entry which is preliminary data.</text>
</comment>
<dbReference type="InterPro" id="IPR036236">
    <property type="entry name" value="Znf_C2H2_sf"/>
</dbReference>
<evidence type="ECO:0000256" key="2">
    <source>
        <dbReference type="ARBA" id="ARBA00022771"/>
    </source>
</evidence>
<feature type="compositionally biased region" description="Acidic residues" evidence="5">
    <location>
        <begin position="12"/>
        <end position="25"/>
    </location>
</feature>
<evidence type="ECO:0000259" key="6">
    <source>
        <dbReference type="PROSITE" id="PS00028"/>
    </source>
</evidence>
<evidence type="ECO:0000313" key="7">
    <source>
        <dbReference type="EMBL" id="KAK3262120.1"/>
    </source>
</evidence>
<comment type="similarity">
    <text evidence="4">Belongs to the ZNF277 family.</text>
</comment>
<feature type="domain" description="C2H2-type" evidence="6">
    <location>
        <begin position="91"/>
        <end position="113"/>
    </location>
</feature>
<evidence type="ECO:0000256" key="5">
    <source>
        <dbReference type="SAM" id="MobiDB-lite"/>
    </source>
</evidence>
<keyword evidence="3" id="KW-0862">Zinc</keyword>
<evidence type="ECO:0000256" key="1">
    <source>
        <dbReference type="ARBA" id="ARBA00022723"/>
    </source>
</evidence>
<protein>
    <recommendedName>
        <fullName evidence="6">C2H2-type domain-containing protein</fullName>
    </recommendedName>
</protein>
<dbReference type="EMBL" id="LGRX02016446">
    <property type="protein sequence ID" value="KAK3262120.1"/>
    <property type="molecule type" value="Genomic_DNA"/>
</dbReference>
<dbReference type="AlphaFoldDB" id="A0AAE0FLY4"/>
<keyword evidence="2" id="KW-0863">Zinc-finger</keyword>
<sequence length="221" mass="25133">MDPVQNSYDSGSEGEAEWEDWNAADEDTSADEVTQCLFSEKTHATPLEAVRYSAEKYGFDLLKLRKDMDLDFYHMLQIINYIRSEVDNNKCILCGEAFPNRELLLEHMTQKEHFKLPDAQKWSDEAYLIPKLESDPLLFGLDEAFNASEEEAQGAGESSEDLTARLRTENQGLHTELQDVRLQMLELQAQMENFGVQPGTEETLKGGRRPSVPPPDRLCLA</sequence>
<evidence type="ECO:0000256" key="3">
    <source>
        <dbReference type="ARBA" id="ARBA00022833"/>
    </source>
</evidence>
<dbReference type="InterPro" id="IPR041661">
    <property type="entry name" value="ZN622/Rei1/Reh1_Znf-C2H2"/>
</dbReference>
<reference evidence="7 8" key="1">
    <citation type="journal article" date="2015" name="Genome Biol. Evol.">
        <title>Comparative Genomics of a Bacterivorous Green Alga Reveals Evolutionary Causalities and Consequences of Phago-Mixotrophic Mode of Nutrition.</title>
        <authorList>
            <person name="Burns J.A."/>
            <person name="Paasch A."/>
            <person name="Narechania A."/>
            <person name="Kim E."/>
        </authorList>
    </citation>
    <scope>NUCLEOTIDE SEQUENCE [LARGE SCALE GENOMIC DNA]</scope>
    <source>
        <strain evidence="7 8">PLY_AMNH</strain>
    </source>
</reference>
<dbReference type="InterPro" id="IPR040048">
    <property type="entry name" value="ZNF277"/>
</dbReference>
<dbReference type="InterPro" id="IPR013087">
    <property type="entry name" value="Znf_C2H2_type"/>
</dbReference>
<dbReference type="Pfam" id="PF12756">
    <property type="entry name" value="zf-C2H2_2"/>
    <property type="match status" value="1"/>
</dbReference>
<name>A0AAE0FLY4_9CHLO</name>
<dbReference type="PROSITE" id="PS00028">
    <property type="entry name" value="ZINC_FINGER_C2H2_1"/>
    <property type="match status" value="1"/>
</dbReference>
<organism evidence="7 8">
    <name type="scientific">Cymbomonas tetramitiformis</name>
    <dbReference type="NCBI Taxonomy" id="36881"/>
    <lineage>
        <taxon>Eukaryota</taxon>
        <taxon>Viridiplantae</taxon>
        <taxon>Chlorophyta</taxon>
        <taxon>Pyramimonadophyceae</taxon>
        <taxon>Pyramimonadales</taxon>
        <taxon>Pyramimonadaceae</taxon>
        <taxon>Cymbomonas</taxon>
    </lineage>
</organism>
<keyword evidence="1" id="KW-0479">Metal-binding</keyword>
<dbReference type="GO" id="GO:0008270">
    <property type="term" value="F:zinc ion binding"/>
    <property type="evidence" value="ECO:0007669"/>
    <property type="project" value="UniProtKB-KW"/>
</dbReference>
<dbReference type="SUPFAM" id="SSF57667">
    <property type="entry name" value="beta-beta-alpha zinc fingers"/>
    <property type="match status" value="2"/>
</dbReference>
<feature type="region of interest" description="Disordered" evidence="5">
    <location>
        <begin position="1"/>
        <end position="25"/>
    </location>
</feature>
<evidence type="ECO:0000313" key="8">
    <source>
        <dbReference type="Proteomes" id="UP001190700"/>
    </source>
</evidence>
<dbReference type="PANTHER" id="PTHR13267:SF3">
    <property type="entry name" value="ZINC FINGER PROTEIN 277"/>
    <property type="match status" value="1"/>
</dbReference>
<feature type="compositionally biased region" description="Pro residues" evidence="5">
    <location>
        <begin position="211"/>
        <end position="221"/>
    </location>
</feature>
<feature type="region of interest" description="Disordered" evidence="5">
    <location>
        <begin position="193"/>
        <end position="221"/>
    </location>
</feature>
<accession>A0AAE0FLY4</accession>
<keyword evidence="8" id="KW-1185">Reference proteome</keyword>